<gene>
    <name evidence="2" type="primary">nad6</name>
</gene>
<dbReference type="AlphaFoldDB" id="G8HMV3"/>
<name>G8HMV3_9EUPU</name>
<feature type="transmembrane region" description="Helical" evidence="1">
    <location>
        <begin position="120"/>
        <end position="144"/>
    </location>
</feature>
<evidence type="ECO:0000313" key="2">
    <source>
        <dbReference type="EMBL" id="AEQ93828.1"/>
    </source>
</evidence>
<reference evidence="2" key="1">
    <citation type="journal article" date="2011" name="BMC Evol. Biol.">
        <title>Ten new complete mitochondrial genomes of pulmonates (Mollusca: Gastropoda) and their impact on phylogenetic relationships.</title>
        <authorList>
            <person name="White T.R."/>
            <person name="Conrad M.M."/>
            <person name="Tseng R."/>
            <person name="Balayan S."/>
            <person name="Golding R."/>
            <person name="de Frias Martins A.M."/>
            <person name="Dayrat B.A."/>
        </authorList>
    </citation>
    <scope>NUCLEOTIDE SEQUENCE</scope>
</reference>
<keyword evidence="1" id="KW-0472">Membrane</keyword>
<geneLocation type="mitochondrion" evidence="2"/>
<evidence type="ECO:0000256" key="1">
    <source>
        <dbReference type="SAM" id="Phobius"/>
    </source>
</evidence>
<feature type="transmembrane region" description="Helical" evidence="1">
    <location>
        <begin position="82"/>
        <end position="100"/>
    </location>
</feature>
<protein>
    <submittedName>
        <fullName evidence="2">NADH dehydrogenase subunit 6</fullName>
    </submittedName>
</protein>
<proteinExistence type="predicted"/>
<organism evidence="2">
    <name type="scientific">Myosotella myosotis</name>
    <name type="common">mouse ear snail</name>
    <dbReference type="NCBI Taxonomy" id="252580"/>
    <lineage>
        <taxon>Eukaryota</taxon>
        <taxon>Metazoa</taxon>
        <taxon>Spiralia</taxon>
        <taxon>Lophotrochozoa</taxon>
        <taxon>Mollusca</taxon>
        <taxon>Gastropoda</taxon>
        <taxon>Heterobranchia</taxon>
        <taxon>Euthyneura</taxon>
        <taxon>Panpulmonata</taxon>
        <taxon>Eupulmonata</taxon>
        <taxon>Ellobiida</taxon>
        <taxon>Ellobioidea</taxon>
        <taxon>Ellobiidae</taxon>
        <taxon>Myosotella</taxon>
    </lineage>
</organism>
<sequence length="158" mass="16694">MKLMAASLSCLFSLSVSTLMLGLSSSLSLLGALLCISVLVVVGVGVVGSFWYACMLFLVYVGSLLVLFLYISMLSSNKVLSFRTWHVPFSFCGGGIYFYFLSSPHPKGVSGGSGFDCAYLLPMPVLVGLGVLLLVVFLGVVEIIRPFGGALRAFGGKS</sequence>
<keyword evidence="1" id="KW-1133">Transmembrane helix</keyword>
<keyword evidence="2" id="KW-0496">Mitochondrion</keyword>
<feature type="transmembrane region" description="Helical" evidence="1">
    <location>
        <begin position="50"/>
        <end position="70"/>
    </location>
</feature>
<accession>G8HMV3</accession>
<dbReference type="EMBL" id="JN606067">
    <property type="protein sequence ID" value="AEQ93828.1"/>
    <property type="molecule type" value="Genomic_DNA"/>
</dbReference>
<keyword evidence="1" id="KW-0812">Transmembrane</keyword>
<reference evidence="2" key="2">
    <citation type="submission" date="2011-08" db="EMBL/GenBank/DDBJ databases">
        <authorList>
            <person name="Dayrat B."/>
        </authorList>
    </citation>
    <scope>NUCLEOTIDE SEQUENCE</scope>
</reference>